<protein>
    <submittedName>
        <fullName evidence="4">Alpha-tocopherol transfer protein-like</fullName>
    </submittedName>
</protein>
<dbReference type="InterPro" id="IPR036865">
    <property type="entry name" value="CRAL-TRIO_dom_sf"/>
</dbReference>
<dbReference type="InterPro" id="IPR001251">
    <property type="entry name" value="CRAL-TRIO_dom"/>
</dbReference>
<dbReference type="Proteomes" id="UP001652621">
    <property type="component" value="Unplaced"/>
</dbReference>
<dbReference type="GeneID" id="101893742"/>
<dbReference type="PRINTS" id="PR00180">
    <property type="entry name" value="CRETINALDHBP"/>
</dbReference>
<dbReference type="GO" id="GO:0016020">
    <property type="term" value="C:membrane"/>
    <property type="evidence" value="ECO:0007669"/>
    <property type="project" value="TreeGrafter"/>
</dbReference>
<evidence type="ECO:0000313" key="2">
    <source>
        <dbReference type="EnsemblMetazoa" id="MDOA000843-PA"/>
    </source>
</evidence>
<dbReference type="PROSITE" id="PS50191">
    <property type="entry name" value="CRAL_TRIO"/>
    <property type="match status" value="1"/>
</dbReference>
<dbReference type="VEuPathDB" id="VectorBase:MDOMA2_008984"/>
<dbReference type="OrthoDB" id="6682367at2759"/>
<dbReference type="VEuPathDB" id="VectorBase:MDOA000843"/>
<dbReference type="RefSeq" id="XP_019890833.1">
    <property type="nucleotide sequence ID" value="XM_020035274.1"/>
</dbReference>
<gene>
    <name evidence="2" type="primary">101893742</name>
    <name evidence="4" type="synonym">LOC101893742</name>
</gene>
<dbReference type="InterPro" id="IPR011074">
    <property type="entry name" value="CRAL/TRIO_N_dom"/>
</dbReference>
<accession>A0A1I8M3E7</accession>
<dbReference type="AlphaFoldDB" id="A0A1I8M3E7"/>
<reference evidence="2" key="1">
    <citation type="submission" date="2020-05" db="UniProtKB">
        <authorList>
            <consortium name="EnsemblMetazoa"/>
        </authorList>
    </citation>
    <scope>IDENTIFICATION</scope>
    <source>
        <strain evidence="2">Aabys</strain>
    </source>
</reference>
<dbReference type="PANTHER" id="PTHR10174">
    <property type="entry name" value="ALPHA-TOCOPHEROL TRANSFER PROTEIN-RELATED"/>
    <property type="match status" value="1"/>
</dbReference>
<evidence type="ECO:0000313" key="4">
    <source>
        <dbReference type="RefSeq" id="XP_019890833.1"/>
    </source>
</evidence>
<dbReference type="EnsemblMetazoa" id="MDOA000843-RA">
    <property type="protein sequence ID" value="MDOA000843-PA"/>
    <property type="gene ID" value="MDOA000843"/>
</dbReference>
<dbReference type="Pfam" id="PF00650">
    <property type="entry name" value="CRAL_TRIO"/>
    <property type="match status" value="1"/>
</dbReference>
<dbReference type="KEGG" id="mde:101893742"/>
<dbReference type="SUPFAM" id="SSF46938">
    <property type="entry name" value="CRAL/TRIO N-terminal domain"/>
    <property type="match status" value="1"/>
</dbReference>
<dbReference type="InterPro" id="IPR036273">
    <property type="entry name" value="CRAL/TRIO_N_dom_sf"/>
</dbReference>
<dbReference type="eggNOG" id="KOG1471">
    <property type="taxonomic scope" value="Eukaryota"/>
</dbReference>
<dbReference type="Gene3D" id="1.20.5.1200">
    <property type="entry name" value="Alpha-tocopherol transfer"/>
    <property type="match status" value="1"/>
</dbReference>
<dbReference type="SUPFAM" id="SSF52087">
    <property type="entry name" value="CRAL/TRIO domain"/>
    <property type="match status" value="1"/>
</dbReference>
<dbReference type="SMART" id="SM01100">
    <property type="entry name" value="CRAL_TRIO_N"/>
    <property type="match status" value="1"/>
</dbReference>
<dbReference type="Gene3D" id="3.40.525.10">
    <property type="entry name" value="CRAL-TRIO lipid binding domain"/>
    <property type="match status" value="1"/>
</dbReference>
<dbReference type="PANTHER" id="PTHR10174:SF216">
    <property type="entry name" value="CRAL-TRIO DOMAIN-CONTAINING PROTEIN-RELATED"/>
    <property type="match status" value="1"/>
</dbReference>
<evidence type="ECO:0000313" key="3">
    <source>
        <dbReference type="Proteomes" id="UP001652621"/>
    </source>
</evidence>
<name>A0A1I8M3E7_MUSDO</name>
<proteinExistence type="predicted"/>
<evidence type="ECO:0000259" key="1">
    <source>
        <dbReference type="PROSITE" id="PS50191"/>
    </source>
</evidence>
<dbReference type="CDD" id="cd00170">
    <property type="entry name" value="SEC14"/>
    <property type="match status" value="1"/>
</dbReference>
<organism evidence="2">
    <name type="scientific">Musca domestica</name>
    <name type="common">House fly</name>
    <dbReference type="NCBI Taxonomy" id="7370"/>
    <lineage>
        <taxon>Eukaryota</taxon>
        <taxon>Metazoa</taxon>
        <taxon>Ecdysozoa</taxon>
        <taxon>Arthropoda</taxon>
        <taxon>Hexapoda</taxon>
        <taxon>Insecta</taxon>
        <taxon>Pterygota</taxon>
        <taxon>Neoptera</taxon>
        <taxon>Endopterygota</taxon>
        <taxon>Diptera</taxon>
        <taxon>Brachycera</taxon>
        <taxon>Muscomorpha</taxon>
        <taxon>Muscoidea</taxon>
        <taxon>Muscidae</taxon>
        <taxon>Musca</taxon>
    </lineage>
</organism>
<sequence>MPQIEPLTPELQKIAMEELGEVPDRIPQDLMALKTWIEQQPHLRARTDDQFLIQFLRGCKYSLEKAKVKIDLYFSMKTKYPQMLAVTDVDDARFKEIHNTGCFTLLPTPLNENGPRILFYQYNYDPDKMSIEDIYLPTSAMLELTLLNDPYAGIHGFVYIFDFEKLTARHLLQLTPSICKRVVTYLEKSLPLRVRGVYFINIPAAAQPILKFTISLCSEKIQKKMHVLGHGIKDLIKHIPLKYLPKDYGGENGLCSELTQEYIKVLEQYRDHFKENTKYGTDEHLRVGEKFDLDGLYGVGGSFRQLVVD</sequence>
<dbReference type="SMART" id="SM00516">
    <property type="entry name" value="SEC14"/>
    <property type="match status" value="1"/>
</dbReference>
<dbReference type="GO" id="GO:1902936">
    <property type="term" value="F:phosphatidylinositol bisphosphate binding"/>
    <property type="evidence" value="ECO:0007669"/>
    <property type="project" value="TreeGrafter"/>
</dbReference>
<feature type="domain" description="CRAL-TRIO" evidence="1">
    <location>
        <begin position="153"/>
        <end position="256"/>
    </location>
</feature>
<keyword evidence="3" id="KW-1185">Reference proteome</keyword>
<reference evidence="4" key="2">
    <citation type="submission" date="2025-04" db="UniProtKB">
        <authorList>
            <consortium name="RefSeq"/>
        </authorList>
    </citation>
    <scope>IDENTIFICATION</scope>
    <source>
        <strain evidence="4">Aabys</strain>
    </source>
</reference>
<dbReference type="Gene3D" id="1.10.8.20">
    <property type="entry name" value="N-terminal domain of phosphatidylinositol transfer protein sec14p"/>
    <property type="match status" value="1"/>
</dbReference>